<gene>
    <name evidence="2" type="ORF">J2X31_002839</name>
</gene>
<protein>
    <submittedName>
        <fullName evidence="2">REP element-mobilizing transposase RayT</fullName>
    </submittedName>
</protein>
<proteinExistence type="predicted"/>
<sequence>MPDKYQNKYRIPSARLKNWDYASNGAYFITICTKDRKHYFGEITNGEMELSPIGELAHQFWNEIPAHFPFVELGNFVVMPNHMHGILIISHNNHPIDANLNPNEALHSVVQTLHCNVSTETKKIAIPSPKPGSISTIIRSYKSVVTKNAHYINKEFQWHPRFHDHIIRNSESFEIIQTYIANNPENWGKDRLSKR</sequence>
<dbReference type="RefSeq" id="WP_310027433.1">
    <property type="nucleotide sequence ID" value="NZ_JAVDVI010000013.1"/>
</dbReference>
<organism evidence="2 3">
    <name type="scientific">Flavobacterium arsenatis</name>
    <dbReference type="NCBI Taxonomy" id="1484332"/>
    <lineage>
        <taxon>Bacteria</taxon>
        <taxon>Pseudomonadati</taxon>
        <taxon>Bacteroidota</taxon>
        <taxon>Flavobacteriia</taxon>
        <taxon>Flavobacteriales</taxon>
        <taxon>Flavobacteriaceae</taxon>
        <taxon>Flavobacterium</taxon>
    </lineage>
</organism>
<dbReference type="Gene3D" id="3.30.70.1290">
    <property type="entry name" value="Transposase IS200-like"/>
    <property type="match status" value="1"/>
</dbReference>
<dbReference type="InterPro" id="IPR052715">
    <property type="entry name" value="RAYT_transposase"/>
</dbReference>
<dbReference type="PANTHER" id="PTHR36966:SF1">
    <property type="entry name" value="REP-ASSOCIATED TYROSINE TRANSPOSASE"/>
    <property type="match status" value="1"/>
</dbReference>
<dbReference type="Proteomes" id="UP001255185">
    <property type="component" value="Unassembled WGS sequence"/>
</dbReference>
<dbReference type="SUPFAM" id="SSF143422">
    <property type="entry name" value="Transposase IS200-like"/>
    <property type="match status" value="1"/>
</dbReference>
<keyword evidence="3" id="KW-1185">Reference proteome</keyword>
<evidence type="ECO:0000259" key="1">
    <source>
        <dbReference type="SMART" id="SM01321"/>
    </source>
</evidence>
<dbReference type="InterPro" id="IPR002686">
    <property type="entry name" value="Transposase_17"/>
</dbReference>
<accession>A0ABU1TSH3</accession>
<dbReference type="PANTHER" id="PTHR36966">
    <property type="entry name" value="REP-ASSOCIATED TYROSINE TRANSPOSASE"/>
    <property type="match status" value="1"/>
</dbReference>
<dbReference type="SMART" id="SM01321">
    <property type="entry name" value="Y1_Tnp"/>
    <property type="match status" value="1"/>
</dbReference>
<evidence type="ECO:0000313" key="3">
    <source>
        <dbReference type="Proteomes" id="UP001255185"/>
    </source>
</evidence>
<evidence type="ECO:0000313" key="2">
    <source>
        <dbReference type="EMBL" id="MDR6968813.1"/>
    </source>
</evidence>
<feature type="domain" description="Transposase IS200-like" evidence="1">
    <location>
        <begin position="22"/>
        <end position="183"/>
    </location>
</feature>
<name>A0ABU1TSH3_9FLAO</name>
<dbReference type="EMBL" id="JAVDVI010000013">
    <property type="protein sequence ID" value="MDR6968813.1"/>
    <property type="molecule type" value="Genomic_DNA"/>
</dbReference>
<dbReference type="InterPro" id="IPR036515">
    <property type="entry name" value="Transposase_17_sf"/>
</dbReference>
<comment type="caution">
    <text evidence="2">The sequence shown here is derived from an EMBL/GenBank/DDBJ whole genome shotgun (WGS) entry which is preliminary data.</text>
</comment>
<reference evidence="2 3" key="1">
    <citation type="submission" date="2023-07" db="EMBL/GenBank/DDBJ databases">
        <title>Sorghum-associated microbial communities from plants grown in Nebraska, USA.</title>
        <authorList>
            <person name="Schachtman D."/>
        </authorList>
    </citation>
    <scope>NUCLEOTIDE SEQUENCE [LARGE SCALE GENOMIC DNA]</scope>
    <source>
        <strain evidence="2 3">3773</strain>
    </source>
</reference>